<reference evidence="2 3" key="2">
    <citation type="journal article" date="2017" name="Front. Plant Sci.">
        <title>Gene Classification and Mining of Molecular Markers Useful in Red Clover (Trifolium pratense) Breeding.</title>
        <authorList>
            <person name="Istvanek J."/>
            <person name="Dluhosova J."/>
            <person name="Dluhos P."/>
            <person name="Patkova L."/>
            <person name="Nedelnik J."/>
            <person name="Repkova J."/>
        </authorList>
    </citation>
    <scope>NUCLEOTIDE SEQUENCE [LARGE SCALE GENOMIC DNA]</scope>
    <source>
        <strain evidence="3">cv. Tatra</strain>
        <tissue evidence="2">Young leaves</tissue>
    </source>
</reference>
<gene>
    <name evidence="2" type="ORF">L195_g064646</name>
</gene>
<name>A0A2K3KUE5_TRIPR</name>
<comment type="caution">
    <text evidence="2">The sequence shown here is derived from an EMBL/GenBank/DDBJ whole genome shotgun (WGS) entry which is preliminary data.</text>
</comment>
<feature type="region of interest" description="Disordered" evidence="1">
    <location>
        <begin position="27"/>
        <end position="58"/>
    </location>
</feature>
<evidence type="ECO:0000313" key="3">
    <source>
        <dbReference type="Proteomes" id="UP000236291"/>
    </source>
</evidence>
<reference evidence="2 3" key="1">
    <citation type="journal article" date="2014" name="Am. J. Bot.">
        <title>Genome assembly and annotation for red clover (Trifolium pratense; Fabaceae).</title>
        <authorList>
            <person name="Istvanek J."/>
            <person name="Jaros M."/>
            <person name="Krenek A."/>
            <person name="Repkova J."/>
        </authorList>
    </citation>
    <scope>NUCLEOTIDE SEQUENCE [LARGE SCALE GENOMIC DNA]</scope>
    <source>
        <strain evidence="3">cv. Tatra</strain>
        <tissue evidence="2">Young leaves</tissue>
    </source>
</reference>
<dbReference type="EMBL" id="ASHM01260201">
    <property type="protein sequence ID" value="PNX69912.1"/>
    <property type="molecule type" value="Genomic_DNA"/>
</dbReference>
<evidence type="ECO:0000313" key="2">
    <source>
        <dbReference type="EMBL" id="PNX69912.1"/>
    </source>
</evidence>
<protein>
    <submittedName>
        <fullName evidence="2">Uncharacterized protein</fullName>
    </submittedName>
</protein>
<sequence length="58" mass="6455">MGFGYINRQKSTVNQRSTQKLIELSRAQEKLSRAQGPASSPEKLRQARKKLSQAQGPA</sequence>
<dbReference type="AlphaFoldDB" id="A0A2K3KUE5"/>
<evidence type="ECO:0000256" key="1">
    <source>
        <dbReference type="SAM" id="MobiDB-lite"/>
    </source>
</evidence>
<accession>A0A2K3KUE5</accession>
<organism evidence="2 3">
    <name type="scientific">Trifolium pratense</name>
    <name type="common">Red clover</name>
    <dbReference type="NCBI Taxonomy" id="57577"/>
    <lineage>
        <taxon>Eukaryota</taxon>
        <taxon>Viridiplantae</taxon>
        <taxon>Streptophyta</taxon>
        <taxon>Embryophyta</taxon>
        <taxon>Tracheophyta</taxon>
        <taxon>Spermatophyta</taxon>
        <taxon>Magnoliopsida</taxon>
        <taxon>eudicotyledons</taxon>
        <taxon>Gunneridae</taxon>
        <taxon>Pentapetalae</taxon>
        <taxon>rosids</taxon>
        <taxon>fabids</taxon>
        <taxon>Fabales</taxon>
        <taxon>Fabaceae</taxon>
        <taxon>Papilionoideae</taxon>
        <taxon>50 kb inversion clade</taxon>
        <taxon>NPAAA clade</taxon>
        <taxon>Hologalegina</taxon>
        <taxon>IRL clade</taxon>
        <taxon>Trifolieae</taxon>
        <taxon>Trifolium</taxon>
    </lineage>
</organism>
<feature type="non-terminal residue" evidence="2">
    <location>
        <position position="58"/>
    </location>
</feature>
<proteinExistence type="predicted"/>
<dbReference type="Proteomes" id="UP000236291">
    <property type="component" value="Unassembled WGS sequence"/>
</dbReference>